<feature type="region of interest" description="Disordered" evidence="1">
    <location>
        <begin position="40"/>
        <end position="73"/>
    </location>
</feature>
<reference evidence="2" key="1">
    <citation type="submission" date="2015-04" db="UniProtKB">
        <authorList>
            <consortium name="EnsemblPlants"/>
        </authorList>
    </citation>
    <scope>IDENTIFICATION</scope>
</reference>
<accession>A0A0E0LFJ9</accession>
<organism evidence="2">
    <name type="scientific">Oryza punctata</name>
    <name type="common">Red rice</name>
    <dbReference type="NCBI Taxonomy" id="4537"/>
    <lineage>
        <taxon>Eukaryota</taxon>
        <taxon>Viridiplantae</taxon>
        <taxon>Streptophyta</taxon>
        <taxon>Embryophyta</taxon>
        <taxon>Tracheophyta</taxon>
        <taxon>Spermatophyta</taxon>
        <taxon>Magnoliopsida</taxon>
        <taxon>Liliopsida</taxon>
        <taxon>Poales</taxon>
        <taxon>Poaceae</taxon>
        <taxon>BOP clade</taxon>
        <taxon>Oryzoideae</taxon>
        <taxon>Oryzeae</taxon>
        <taxon>Oryzinae</taxon>
        <taxon>Oryza</taxon>
    </lineage>
</organism>
<feature type="compositionally biased region" description="Pro residues" evidence="1">
    <location>
        <begin position="132"/>
        <end position="147"/>
    </location>
</feature>
<feature type="compositionally biased region" description="Basic residues" evidence="1">
    <location>
        <begin position="48"/>
        <end position="59"/>
    </location>
</feature>
<evidence type="ECO:0000313" key="3">
    <source>
        <dbReference type="Proteomes" id="UP000026962"/>
    </source>
</evidence>
<proteinExistence type="predicted"/>
<dbReference type="EnsemblPlants" id="OPUNC06G24830.1">
    <property type="protein sequence ID" value="OPUNC06G24830.1"/>
    <property type="gene ID" value="OPUNC06G24830"/>
</dbReference>
<dbReference type="Gramene" id="OPUNC06G24830.1">
    <property type="protein sequence ID" value="OPUNC06G24830.1"/>
    <property type="gene ID" value="OPUNC06G24830"/>
</dbReference>
<keyword evidence="3" id="KW-1185">Reference proteome</keyword>
<protein>
    <submittedName>
        <fullName evidence="2">Uncharacterized protein</fullName>
    </submittedName>
</protein>
<evidence type="ECO:0000313" key="2">
    <source>
        <dbReference type="EnsemblPlants" id="OPUNC06G24830.1"/>
    </source>
</evidence>
<dbReference type="AlphaFoldDB" id="A0A0E0LFJ9"/>
<feature type="region of interest" description="Disordered" evidence="1">
    <location>
        <begin position="132"/>
        <end position="168"/>
    </location>
</feature>
<reference evidence="2" key="2">
    <citation type="submission" date="2018-05" db="EMBL/GenBank/DDBJ databases">
        <title>OpunRS2 (Oryza punctata Reference Sequence Version 2).</title>
        <authorList>
            <person name="Zhang J."/>
            <person name="Kudrna D."/>
            <person name="Lee S."/>
            <person name="Talag J."/>
            <person name="Welchert J."/>
            <person name="Wing R.A."/>
        </authorList>
    </citation>
    <scope>NUCLEOTIDE SEQUENCE [LARGE SCALE GENOMIC DNA]</scope>
</reference>
<dbReference type="HOGENOM" id="CLU_750958_0_0_1"/>
<name>A0A0E0LFJ9_ORYPU</name>
<dbReference type="Proteomes" id="UP000026962">
    <property type="component" value="Chromosome 6"/>
</dbReference>
<evidence type="ECO:0000256" key="1">
    <source>
        <dbReference type="SAM" id="MobiDB-lite"/>
    </source>
</evidence>
<sequence length="369" mass="39127">MTYSVACVVAPDAVRVSAIIVSASGRGRWSSSLSGKVVVGEGGGGHRSSCRRRGARRRPCPSSEKWSAEDGGGRCKASFSMASQLSFTRHAITTLGNRICSRMAPASTDEAVAATNLLARDRLYAHSRRLLPLPPHRLPHQPPPPCGARPRTSKQRNTPHAATTSSSSTLATVALSTVTLPATAADAVAAPISHRLRLLRSLQAIPTDHPDAALASVVDMLLCVLTDCDLLNAAAQLRSSKDTVVCTAKPDPDLTNTVEYPLAFMSRESMSNLGQCTVVEDVELMRMRQAGAQGKLVADDDWTRPHFASHRFGARVAVVVSSARRGGPWASFVASHPEAHVVGPGIVGPHVSEWVPGRGCGGRSPEPHR</sequence>